<feature type="transmembrane region" description="Helical" evidence="5">
    <location>
        <begin position="312"/>
        <end position="330"/>
    </location>
</feature>
<proteinExistence type="predicted"/>
<feature type="transmembrane region" description="Helical" evidence="5">
    <location>
        <begin position="6"/>
        <end position="27"/>
    </location>
</feature>
<dbReference type="AlphaFoldDB" id="A0A644TIC1"/>
<gene>
    <name evidence="7" type="ORF">SDC9_12365</name>
</gene>
<dbReference type="InterPro" id="IPR036465">
    <property type="entry name" value="vWFA_dom_sf"/>
</dbReference>
<keyword evidence="3 5" id="KW-1133">Transmembrane helix</keyword>
<evidence type="ECO:0000256" key="4">
    <source>
        <dbReference type="ARBA" id="ARBA00023136"/>
    </source>
</evidence>
<evidence type="ECO:0000259" key="6">
    <source>
        <dbReference type="PROSITE" id="PS50234"/>
    </source>
</evidence>
<dbReference type="PANTHER" id="PTHR22550:SF5">
    <property type="entry name" value="LEUCINE ZIPPER PROTEIN 4"/>
    <property type="match status" value="1"/>
</dbReference>
<evidence type="ECO:0000313" key="7">
    <source>
        <dbReference type="EMBL" id="MPL66678.1"/>
    </source>
</evidence>
<evidence type="ECO:0000256" key="2">
    <source>
        <dbReference type="ARBA" id="ARBA00022692"/>
    </source>
</evidence>
<dbReference type="InterPro" id="IPR050768">
    <property type="entry name" value="UPF0353/GerABKA_families"/>
</dbReference>
<dbReference type="PANTHER" id="PTHR22550">
    <property type="entry name" value="SPORE GERMINATION PROTEIN"/>
    <property type="match status" value="1"/>
</dbReference>
<sequence>MIRTEFPEALYLLILIPFFFIIHYIYIKKKKARLNNLVDKELIKTIVPEISYGKLWTKFTLLNLAYAFIVIAIANPQIGTAIEKSERNGTDLMVCLDISNSMLAEDIKPNRISRAKQSLNNLINQLNNDRIGIIIFAGSAYVQLPITNDYSAAKTFIDVIDPSMISNQGTAIGEALEIANESFGEKNKNKSKSIILISDGEDNEEEAVSIAKKIAKDGVVINTIGLGMPEGALIPIAKKGIGKIDYKKDENGSYVMTKLNETILKDIASAGNGVYIRANNASIGLDNILARINKMDKNEYQAIAYKDYENRFYIFAFIALVFLCIEFLVFEKKNKYINRKFFFGKE</sequence>
<accession>A0A644TIC1</accession>
<dbReference type="Gene3D" id="3.40.50.410">
    <property type="entry name" value="von Willebrand factor, type A domain"/>
    <property type="match status" value="1"/>
</dbReference>
<evidence type="ECO:0000256" key="1">
    <source>
        <dbReference type="ARBA" id="ARBA00022475"/>
    </source>
</evidence>
<dbReference type="Pfam" id="PF13519">
    <property type="entry name" value="VWA_2"/>
    <property type="match status" value="1"/>
</dbReference>
<dbReference type="PROSITE" id="PS50234">
    <property type="entry name" value="VWFA"/>
    <property type="match status" value="1"/>
</dbReference>
<keyword evidence="4 5" id="KW-0472">Membrane</keyword>
<feature type="domain" description="VWFA" evidence="6">
    <location>
        <begin position="91"/>
        <end position="267"/>
    </location>
</feature>
<dbReference type="SUPFAM" id="SSF53300">
    <property type="entry name" value="vWA-like"/>
    <property type="match status" value="1"/>
</dbReference>
<protein>
    <recommendedName>
        <fullName evidence="6">VWFA domain-containing protein</fullName>
    </recommendedName>
</protein>
<organism evidence="7">
    <name type="scientific">bioreactor metagenome</name>
    <dbReference type="NCBI Taxonomy" id="1076179"/>
    <lineage>
        <taxon>unclassified sequences</taxon>
        <taxon>metagenomes</taxon>
        <taxon>ecological metagenomes</taxon>
    </lineage>
</organism>
<evidence type="ECO:0000256" key="3">
    <source>
        <dbReference type="ARBA" id="ARBA00022989"/>
    </source>
</evidence>
<dbReference type="InterPro" id="IPR002035">
    <property type="entry name" value="VWF_A"/>
</dbReference>
<keyword evidence="1" id="KW-1003">Cell membrane</keyword>
<reference evidence="7" key="1">
    <citation type="submission" date="2019-08" db="EMBL/GenBank/DDBJ databases">
        <authorList>
            <person name="Kucharzyk K."/>
            <person name="Murdoch R.W."/>
            <person name="Higgins S."/>
            <person name="Loffler F."/>
        </authorList>
    </citation>
    <scope>NUCLEOTIDE SEQUENCE</scope>
</reference>
<feature type="transmembrane region" description="Helical" evidence="5">
    <location>
        <begin position="59"/>
        <end position="78"/>
    </location>
</feature>
<dbReference type="SMART" id="SM00327">
    <property type="entry name" value="VWA"/>
    <property type="match status" value="1"/>
</dbReference>
<keyword evidence="2 5" id="KW-0812">Transmembrane</keyword>
<name>A0A644TIC1_9ZZZZ</name>
<dbReference type="EMBL" id="VSSQ01000033">
    <property type="protein sequence ID" value="MPL66678.1"/>
    <property type="molecule type" value="Genomic_DNA"/>
</dbReference>
<comment type="caution">
    <text evidence="7">The sequence shown here is derived from an EMBL/GenBank/DDBJ whole genome shotgun (WGS) entry which is preliminary data.</text>
</comment>
<evidence type="ECO:0000256" key="5">
    <source>
        <dbReference type="SAM" id="Phobius"/>
    </source>
</evidence>